<dbReference type="OrthoDB" id="3157337at2759"/>
<gene>
    <name evidence="2" type="ORF">BDQ12DRAFT_726607</name>
</gene>
<dbReference type="AlphaFoldDB" id="A0A5C3LNW1"/>
<dbReference type="Gene3D" id="3.30.710.10">
    <property type="entry name" value="Potassium Channel Kv1.1, Chain A"/>
    <property type="match status" value="1"/>
</dbReference>
<dbReference type="EMBL" id="ML213628">
    <property type="protein sequence ID" value="TFK34744.1"/>
    <property type="molecule type" value="Genomic_DNA"/>
</dbReference>
<evidence type="ECO:0000313" key="2">
    <source>
        <dbReference type="EMBL" id="TFK34744.1"/>
    </source>
</evidence>
<proteinExistence type="predicted"/>
<dbReference type="Proteomes" id="UP000308652">
    <property type="component" value="Unassembled WGS sequence"/>
</dbReference>
<organism evidence="2 3">
    <name type="scientific">Crucibulum laeve</name>
    <dbReference type="NCBI Taxonomy" id="68775"/>
    <lineage>
        <taxon>Eukaryota</taxon>
        <taxon>Fungi</taxon>
        <taxon>Dikarya</taxon>
        <taxon>Basidiomycota</taxon>
        <taxon>Agaricomycotina</taxon>
        <taxon>Agaricomycetes</taxon>
        <taxon>Agaricomycetidae</taxon>
        <taxon>Agaricales</taxon>
        <taxon>Agaricineae</taxon>
        <taxon>Nidulariaceae</taxon>
        <taxon>Crucibulum</taxon>
    </lineage>
</organism>
<dbReference type="InterPro" id="IPR011333">
    <property type="entry name" value="SKP1/BTB/POZ_sf"/>
</dbReference>
<keyword evidence="3" id="KW-1185">Reference proteome</keyword>
<feature type="compositionally biased region" description="Acidic residues" evidence="1">
    <location>
        <begin position="31"/>
        <end position="43"/>
    </location>
</feature>
<name>A0A5C3LNW1_9AGAR</name>
<evidence type="ECO:0008006" key="4">
    <source>
        <dbReference type="Google" id="ProtNLM"/>
    </source>
</evidence>
<sequence>MSAPKVAAVHSNPPAQSQDSSVSRKRQRVDEPEEAANSDDQDPDNTIVEEPVRDPEFYREDGDCVILVENTLFRIHRYLLARDNSAFVNMFNLPNTGTCSQTKSDGDPLVLHDSTQEFRAFCWALYALPSEVHDLSYPSVTVMPKLIRVAVIANKYHFITLEKWSMGRIEKHFAKARVTSAQSYFTICPIKELSTVLCLTIMCNSASLRKSIQDAWLKRIKSDNSSLSQALELGCTFGLREFQGFLYYQEVMRMNDTALLPANFDRVVKTAGCLTIEQERCLYRGYWTLSQYQNTILQASTIPILNRGAECGAQMHNQVCERLWIRVWGRLITLSQSPKPGVLNVMQILEGMLIRLEHHGRHIPDFERISPSCRVIAHNVVSALEVRLKAHLPDYFLGELDGDE</sequence>
<reference evidence="2 3" key="1">
    <citation type="journal article" date="2019" name="Nat. Ecol. Evol.">
        <title>Megaphylogeny resolves global patterns of mushroom evolution.</title>
        <authorList>
            <person name="Varga T."/>
            <person name="Krizsan K."/>
            <person name="Foldi C."/>
            <person name="Dima B."/>
            <person name="Sanchez-Garcia M."/>
            <person name="Sanchez-Ramirez S."/>
            <person name="Szollosi G.J."/>
            <person name="Szarkandi J.G."/>
            <person name="Papp V."/>
            <person name="Albert L."/>
            <person name="Andreopoulos W."/>
            <person name="Angelini C."/>
            <person name="Antonin V."/>
            <person name="Barry K.W."/>
            <person name="Bougher N.L."/>
            <person name="Buchanan P."/>
            <person name="Buyck B."/>
            <person name="Bense V."/>
            <person name="Catcheside P."/>
            <person name="Chovatia M."/>
            <person name="Cooper J."/>
            <person name="Damon W."/>
            <person name="Desjardin D."/>
            <person name="Finy P."/>
            <person name="Geml J."/>
            <person name="Haridas S."/>
            <person name="Hughes K."/>
            <person name="Justo A."/>
            <person name="Karasinski D."/>
            <person name="Kautmanova I."/>
            <person name="Kiss B."/>
            <person name="Kocsube S."/>
            <person name="Kotiranta H."/>
            <person name="LaButti K.M."/>
            <person name="Lechner B.E."/>
            <person name="Liimatainen K."/>
            <person name="Lipzen A."/>
            <person name="Lukacs Z."/>
            <person name="Mihaltcheva S."/>
            <person name="Morgado L.N."/>
            <person name="Niskanen T."/>
            <person name="Noordeloos M.E."/>
            <person name="Ohm R.A."/>
            <person name="Ortiz-Santana B."/>
            <person name="Ovrebo C."/>
            <person name="Racz N."/>
            <person name="Riley R."/>
            <person name="Savchenko A."/>
            <person name="Shiryaev A."/>
            <person name="Soop K."/>
            <person name="Spirin V."/>
            <person name="Szebenyi C."/>
            <person name="Tomsovsky M."/>
            <person name="Tulloss R.E."/>
            <person name="Uehling J."/>
            <person name="Grigoriev I.V."/>
            <person name="Vagvolgyi C."/>
            <person name="Papp T."/>
            <person name="Martin F.M."/>
            <person name="Miettinen O."/>
            <person name="Hibbett D.S."/>
            <person name="Nagy L.G."/>
        </authorList>
    </citation>
    <scope>NUCLEOTIDE SEQUENCE [LARGE SCALE GENOMIC DNA]</scope>
    <source>
        <strain evidence="2 3">CBS 166.37</strain>
    </source>
</reference>
<feature type="region of interest" description="Disordered" evidence="1">
    <location>
        <begin position="1"/>
        <end position="53"/>
    </location>
</feature>
<evidence type="ECO:0000256" key="1">
    <source>
        <dbReference type="SAM" id="MobiDB-lite"/>
    </source>
</evidence>
<accession>A0A5C3LNW1</accession>
<protein>
    <recommendedName>
        <fullName evidence="4">BTB domain-containing protein</fullName>
    </recommendedName>
</protein>
<evidence type="ECO:0000313" key="3">
    <source>
        <dbReference type="Proteomes" id="UP000308652"/>
    </source>
</evidence>